<evidence type="ECO:0000256" key="6">
    <source>
        <dbReference type="ARBA" id="ARBA00023002"/>
    </source>
</evidence>
<keyword evidence="4" id="KW-0285">Flavoprotein</keyword>
<proteinExistence type="inferred from homology"/>
<dbReference type="GO" id="GO:0019478">
    <property type="term" value="P:D-amino acid catabolic process"/>
    <property type="evidence" value="ECO:0007669"/>
    <property type="project" value="TreeGrafter"/>
</dbReference>
<evidence type="ECO:0000256" key="1">
    <source>
        <dbReference type="ARBA" id="ARBA00001974"/>
    </source>
</evidence>
<keyword evidence="10" id="KW-1185">Reference proteome</keyword>
<dbReference type="GO" id="GO:0003884">
    <property type="term" value="F:D-amino-acid oxidase activity"/>
    <property type="evidence" value="ECO:0007669"/>
    <property type="project" value="InterPro"/>
</dbReference>
<dbReference type="InterPro" id="IPR006076">
    <property type="entry name" value="FAD-dep_OxRdtase"/>
</dbReference>
<evidence type="ECO:0000313" key="10">
    <source>
        <dbReference type="Proteomes" id="UP000198287"/>
    </source>
</evidence>
<dbReference type="Pfam" id="PF01266">
    <property type="entry name" value="DAO"/>
    <property type="match status" value="1"/>
</dbReference>
<feature type="binding site" evidence="7">
    <location>
        <position position="329"/>
    </location>
    <ligand>
        <name>D-dopa</name>
        <dbReference type="ChEBI" id="CHEBI:149689"/>
    </ligand>
</feature>
<dbReference type="Gene3D" id="3.30.9.10">
    <property type="entry name" value="D-Amino Acid Oxidase, subunit A, domain 2"/>
    <property type="match status" value="1"/>
</dbReference>
<evidence type="ECO:0000256" key="7">
    <source>
        <dbReference type="PIRSR" id="PIRSR000189-1"/>
    </source>
</evidence>
<keyword evidence="5 7" id="KW-0274">FAD</keyword>
<dbReference type="OMA" id="TDPTRHM"/>
<dbReference type="InterPro" id="IPR023209">
    <property type="entry name" value="DAO"/>
</dbReference>
<comment type="cofactor">
    <cofactor evidence="1 7">
        <name>FAD</name>
        <dbReference type="ChEBI" id="CHEBI:57692"/>
    </cofactor>
</comment>
<reference evidence="9 10" key="1">
    <citation type="submission" date="2015-12" db="EMBL/GenBank/DDBJ databases">
        <title>The genome of Folsomia candida.</title>
        <authorList>
            <person name="Faddeeva A."/>
            <person name="Derks M.F."/>
            <person name="Anvar Y."/>
            <person name="Smit S."/>
            <person name="Van Straalen N."/>
            <person name="Roelofs D."/>
        </authorList>
    </citation>
    <scope>NUCLEOTIDE SEQUENCE [LARGE SCALE GENOMIC DNA]</scope>
    <source>
        <strain evidence="9 10">VU population</strain>
        <tissue evidence="9">Whole body</tissue>
    </source>
</reference>
<dbReference type="OrthoDB" id="2015447at2759"/>
<feature type="binding site" evidence="7">
    <location>
        <begin position="328"/>
        <end position="333"/>
    </location>
    <ligand>
        <name>FAD</name>
        <dbReference type="ChEBI" id="CHEBI:57692"/>
    </ligand>
</feature>
<sequence>MVKIVIVGCGINGLSSAIRIQDEFPAAEITIISDKFTPETTSDGAAGIWGPYLLGTTPANDVYRWSKETHNFLRDTWKSPEGGLMGVSMLPCFRVSSDDDFAVPDWSDVVYGFRSLTQQELQKLGKPSLKKGYGFVTFTCEGRKLLPYLLNKFKMRGGQILKAKVQDLHTLGKAYDIVVNCTGLAARDLVPDETVQPKRGQIIRVNSPDIKWAILNDDDDGNYIIPNQDSVVLGGTHQEGDWNCTTYQEDTTFIKTGCAAIIPSVQDAPLIREWVGLRPGRPSVRLDMEVIQHPGEKPWPPRNKTAKGSRKVKMKESEPFLCSNYGHGGSGLTLFWGCAKDTADLVKTATQMYMQSKL</sequence>
<dbReference type="Gene3D" id="3.40.50.720">
    <property type="entry name" value="NAD(P)-binding Rossmann-like Domain"/>
    <property type="match status" value="1"/>
</dbReference>
<comment type="subcellular location">
    <subcellularLocation>
        <location evidence="2">Peroxisome matrix</location>
    </subcellularLocation>
</comment>
<protein>
    <submittedName>
        <fullName evidence="9">D-aspartate oxidase</fullName>
    </submittedName>
</protein>
<dbReference type="PANTHER" id="PTHR11530:SF11">
    <property type="entry name" value="D-ASPARTATE OXIDASE"/>
    <property type="match status" value="1"/>
</dbReference>
<evidence type="ECO:0000256" key="4">
    <source>
        <dbReference type="ARBA" id="ARBA00022630"/>
    </source>
</evidence>
<feature type="binding site" evidence="7">
    <location>
        <position position="165"/>
    </location>
    <ligand>
        <name>FAD</name>
        <dbReference type="ChEBI" id="CHEBI:57692"/>
    </ligand>
</feature>
<feature type="binding site" evidence="7">
    <location>
        <position position="278"/>
    </location>
    <ligand>
        <name>D-dopa</name>
        <dbReference type="ChEBI" id="CHEBI:149689"/>
    </ligand>
</feature>
<evidence type="ECO:0000259" key="8">
    <source>
        <dbReference type="Pfam" id="PF01266"/>
    </source>
</evidence>
<dbReference type="SUPFAM" id="SSF51971">
    <property type="entry name" value="Nucleotide-binding domain"/>
    <property type="match status" value="1"/>
</dbReference>
<feature type="domain" description="FAD dependent oxidoreductase" evidence="8">
    <location>
        <begin position="3"/>
        <end position="345"/>
    </location>
</feature>
<evidence type="ECO:0000256" key="5">
    <source>
        <dbReference type="ARBA" id="ARBA00022827"/>
    </source>
</evidence>
<dbReference type="PANTHER" id="PTHR11530">
    <property type="entry name" value="D-AMINO ACID OXIDASE"/>
    <property type="match status" value="1"/>
</dbReference>
<comment type="similarity">
    <text evidence="3">Belongs to the DAMOX/DASOX family.</text>
</comment>
<evidence type="ECO:0000256" key="2">
    <source>
        <dbReference type="ARBA" id="ARBA00004253"/>
    </source>
</evidence>
<evidence type="ECO:0000256" key="3">
    <source>
        <dbReference type="ARBA" id="ARBA00006730"/>
    </source>
</evidence>
<dbReference type="GO" id="GO:0071949">
    <property type="term" value="F:FAD binding"/>
    <property type="evidence" value="ECO:0007669"/>
    <property type="project" value="InterPro"/>
</dbReference>
<name>A0A226EVK3_FOLCA</name>
<dbReference type="AlphaFoldDB" id="A0A226EVK3"/>
<accession>A0A226EVK3</accession>
<dbReference type="GO" id="GO:0005782">
    <property type="term" value="C:peroxisomal matrix"/>
    <property type="evidence" value="ECO:0007669"/>
    <property type="project" value="UniProtKB-SubCell"/>
</dbReference>
<dbReference type="PIRSF" id="PIRSF000189">
    <property type="entry name" value="D-aa_oxidase"/>
    <property type="match status" value="1"/>
</dbReference>
<evidence type="ECO:0000313" key="9">
    <source>
        <dbReference type="EMBL" id="OXA61612.1"/>
    </source>
</evidence>
<keyword evidence="6" id="KW-0560">Oxidoreductase</keyword>
<gene>
    <name evidence="9" type="ORF">Fcan01_02094</name>
</gene>
<dbReference type="STRING" id="158441.A0A226EVK3"/>
<organism evidence="9 10">
    <name type="scientific">Folsomia candida</name>
    <name type="common">Springtail</name>
    <dbReference type="NCBI Taxonomy" id="158441"/>
    <lineage>
        <taxon>Eukaryota</taxon>
        <taxon>Metazoa</taxon>
        <taxon>Ecdysozoa</taxon>
        <taxon>Arthropoda</taxon>
        <taxon>Hexapoda</taxon>
        <taxon>Collembola</taxon>
        <taxon>Entomobryomorpha</taxon>
        <taxon>Isotomoidea</taxon>
        <taxon>Isotomidae</taxon>
        <taxon>Proisotominae</taxon>
        <taxon>Folsomia</taxon>
    </lineage>
</organism>
<dbReference type="SUPFAM" id="SSF54373">
    <property type="entry name" value="FAD-linked reductases, C-terminal domain"/>
    <property type="match status" value="1"/>
</dbReference>
<feature type="binding site" evidence="7">
    <location>
        <begin position="41"/>
        <end position="42"/>
    </location>
    <ligand>
        <name>FAD</name>
        <dbReference type="ChEBI" id="CHEBI:57692"/>
    </ligand>
</feature>
<dbReference type="EMBL" id="LNIX01000001">
    <property type="protein sequence ID" value="OXA61612.1"/>
    <property type="molecule type" value="Genomic_DNA"/>
</dbReference>
<comment type="caution">
    <text evidence="9">The sequence shown here is derived from an EMBL/GenBank/DDBJ whole genome shotgun (WGS) entry which is preliminary data.</text>
</comment>
<feature type="binding site" evidence="7">
    <location>
        <position position="182"/>
    </location>
    <ligand>
        <name>FAD</name>
        <dbReference type="ChEBI" id="CHEBI:57692"/>
    </ligand>
</feature>
<dbReference type="Proteomes" id="UP000198287">
    <property type="component" value="Unassembled WGS sequence"/>
</dbReference>
<feature type="binding site" evidence="7">
    <location>
        <position position="223"/>
    </location>
    <ligand>
        <name>D-dopa</name>
        <dbReference type="ChEBI" id="CHEBI:149689"/>
    </ligand>
</feature>